<keyword evidence="5" id="KW-0804">Transcription</keyword>
<protein>
    <submittedName>
        <fullName evidence="9">Response regulator receiver protein</fullName>
    </submittedName>
</protein>
<evidence type="ECO:0000256" key="4">
    <source>
        <dbReference type="ARBA" id="ARBA00023125"/>
    </source>
</evidence>
<sequence length="187" mass="20658">MKNLNILVVDDDPVTRLMLRKTLTKSGFDVDVAEDGNRAIELMSMRFYDVVLTDMMMPGGVDGIDVLAATKAKYTDTEVILITGYGSIDTAVTAMKKGASDYLQKPINIDEVLLRLARIRKMKALAKNAGDLREAMDITEKNAGETIQQLEITVAELENKLADIKEILSKRYGDADERIDMALSILG</sequence>
<dbReference type="PANTHER" id="PTHR48111:SF1">
    <property type="entry name" value="TWO-COMPONENT RESPONSE REGULATOR ORR33"/>
    <property type="match status" value="1"/>
</dbReference>
<gene>
    <name evidence="9" type="ORF">PITCH_A1530024</name>
</gene>
<dbReference type="GO" id="GO:0005829">
    <property type="term" value="C:cytosol"/>
    <property type="evidence" value="ECO:0007669"/>
    <property type="project" value="TreeGrafter"/>
</dbReference>
<keyword evidence="3" id="KW-0805">Transcription regulation</keyword>
<dbReference type="PANTHER" id="PTHR48111">
    <property type="entry name" value="REGULATOR OF RPOS"/>
    <property type="match status" value="1"/>
</dbReference>
<dbReference type="PROSITE" id="PS50110">
    <property type="entry name" value="RESPONSE_REGULATORY"/>
    <property type="match status" value="1"/>
</dbReference>
<dbReference type="GO" id="GO:0000976">
    <property type="term" value="F:transcription cis-regulatory region binding"/>
    <property type="evidence" value="ECO:0007669"/>
    <property type="project" value="TreeGrafter"/>
</dbReference>
<keyword evidence="7" id="KW-0175">Coiled coil</keyword>
<feature type="modified residue" description="4-aspartylphosphate" evidence="6">
    <location>
        <position position="54"/>
    </location>
</feature>
<name>A0A445MTD9_9BACT</name>
<dbReference type="GO" id="GO:0000156">
    <property type="term" value="F:phosphorelay response regulator activity"/>
    <property type="evidence" value="ECO:0007669"/>
    <property type="project" value="TreeGrafter"/>
</dbReference>
<dbReference type="InterPro" id="IPR001789">
    <property type="entry name" value="Sig_transdc_resp-reg_receiver"/>
</dbReference>
<keyword evidence="2" id="KW-0902">Two-component regulatory system</keyword>
<accession>A0A445MTD9</accession>
<keyword evidence="4" id="KW-0238">DNA-binding</keyword>
<dbReference type="InterPro" id="IPR011006">
    <property type="entry name" value="CheY-like_superfamily"/>
</dbReference>
<evidence type="ECO:0000256" key="3">
    <source>
        <dbReference type="ARBA" id="ARBA00023015"/>
    </source>
</evidence>
<evidence type="ECO:0000256" key="7">
    <source>
        <dbReference type="SAM" id="Coils"/>
    </source>
</evidence>
<dbReference type="Pfam" id="PF00072">
    <property type="entry name" value="Response_reg"/>
    <property type="match status" value="1"/>
</dbReference>
<proteinExistence type="predicted"/>
<evidence type="ECO:0000256" key="6">
    <source>
        <dbReference type="PROSITE-ProRule" id="PRU00169"/>
    </source>
</evidence>
<evidence type="ECO:0000259" key="8">
    <source>
        <dbReference type="PROSITE" id="PS50110"/>
    </source>
</evidence>
<evidence type="ECO:0000256" key="1">
    <source>
        <dbReference type="ARBA" id="ARBA00022553"/>
    </source>
</evidence>
<reference evidence="9" key="1">
    <citation type="submission" date="2018-01" db="EMBL/GenBank/DDBJ databases">
        <authorList>
            <person name="Regsiter A."/>
            <person name="William W."/>
        </authorList>
    </citation>
    <scope>NUCLEOTIDE SEQUENCE</scope>
    <source>
        <strain evidence="9">TRIP AH-1</strain>
    </source>
</reference>
<dbReference type="InterPro" id="IPR039420">
    <property type="entry name" value="WalR-like"/>
</dbReference>
<keyword evidence="1 6" id="KW-0597">Phosphoprotein</keyword>
<dbReference type="AlphaFoldDB" id="A0A445MTD9"/>
<dbReference type="GO" id="GO:0032993">
    <property type="term" value="C:protein-DNA complex"/>
    <property type="evidence" value="ECO:0007669"/>
    <property type="project" value="TreeGrafter"/>
</dbReference>
<dbReference type="EMBL" id="OJIN01000061">
    <property type="protein sequence ID" value="SPD72794.1"/>
    <property type="molecule type" value="Genomic_DNA"/>
</dbReference>
<evidence type="ECO:0000256" key="2">
    <source>
        <dbReference type="ARBA" id="ARBA00023012"/>
    </source>
</evidence>
<feature type="coiled-coil region" evidence="7">
    <location>
        <begin position="122"/>
        <end position="167"/>
    </location>
</feature>
<dbReference type="Gene3D" id="3.40.50.2300">
    <property type="match status" value="1"/>
</dbReference>
<dbReference type="GO" id="GO:0006355">
    <property type="term" value="P:regulation of DNA-templated transcription"/>
    <property type="evidence" value="ECO:0007669"/>
    <property type="project" value="TreeGrafter"/>
</dbReference>
<feature type="domain" description="Response regulatory" evidence="8">
    <location>
        <begin position="5"/>
        <end position="120"/>
    </location>
</feature>
<dbReference type="SUPFAM" id="SSF52172">
    <property type="entry name" value="CheY-like"/>
    <property type="match status" value="1"/>
</dbReference>
<evidence type="ECO:0000256" key="5">
    <source>
        <dbReference type="ARBA" id="ARBA00023163"/>
    </source>
</evidence>
<dbReference type="SMART" id="SM00448">
    <property type="entry name" value="REC"/>
    <property type="match status" value="1"/>
</dbReference>
<organism evidence="9">
    <name type="scientific">uncultured Desulfobacterium sp</name>
    <dbReference type="NCBI Taxonomy" id="201089"/>
    <lineage>
        <taxon>Bacteria</taxon>
        <taxon>Pseudomonadati</taxon>
        <taxon>Thermodesulfobacteriota</taxon>
        <taxon>Desulfobacteria</taxon>
        <taxon>Desulfobacterales</taxon>
        <taxon>Desulfobacteriaceae</taxon>
        <taxon>Desulfobacterium</taxon>
        <taxon>environmental samples</taxon>
    </lineage>
</organism>
<evidence type="ECO:0000313" key="9">
    <source>
        <dbReference type="EMBL" id="SPD72794.1"/>
    </source>
</evidence>